<keyword evidence="4" id="KW-1185">Reference proteome</keyword>
<protein>
    <submittedName>
        <fullName evidence="5">3-oxoacyl-[acyl-carrier-protein] reductase</fullName>
    </submittedName>
</protein>
<dbReference type="InterPro" id="IPR036291">
    <property type="entry name" value="NAD(P)-bd_dom_sf"/>
</dbReference>
<dbReference type="PRINTS" id="PR00081">
    <property type="entry name" value="GDHRDH"/>
</dbReference>
<dbReference type="InterPro" id="IPR002347">
    <property type="entry name" value="SDR_fam"/>
</dbReference>
<accession>A0A0N4XHZ4</accession>
<dbReference type="FunFam" id="3.40.50.720:FF:000084">
    <property type="entry name" value="Short-chain dehydrogenase reductase"/>
    <property type="match status" value="1"/>
</dbReference>
<dbReference type="OMA" id="DEEWDYT"/>
<evidence type="ECO:0000313" key="3">
    <source>
        <dbReference type="EMBL" id="VDL65736.1"/>
    </source>
</evidence>
<dbReference type="STRING" id="27835.A0A0N4XHZ4"/>
<dbReference type="InterPro" id="IPR020904">
    <property type="entry name" value="Sc_DH/Rdtase_CS"/>
</dbReference>
<gene>
    <name evidence="3" type="ORF">NBR_LOCUS2147</name>
</gene>
<reference evidence="5" key="1">
    <citation type="submission" date="2017-02" db="UniProtKB">
        <authorList>
            <consortium name="WormBaseParasite"/>
        </authorList>
    </citation>
    <scope>IDENTIFICATION</scope>
</reference>
<evidence type="ECO:0000313" key="5">
    <source>
        <dbReference type="WBParaSite" id="NBR_0000214601-mRNA-1"/>
    </source>
</evidence>
<dbReference type="Gene3D" id="3.40.50.720">
    <property type="entry name" value="NAD(P)-binding Rossmann-like Domain"/>
    <property type="match status" value="1"/>
</dbReference>
<reference evidence="3 4" key="2">
    <citation type="submission" date="2018-11" db="EMBL/GenBank/DDBJ databases">
        <authorList>
            <consortium name="Pathogen Informatics"/>
        </authorList>
    </citation>
    <scope>NUCLEOTIDE SEQUENCE [LARGE SCALE GENOMIC DNA]</scope>
</reference>
<sequence length="298" mass="32228">MSFHSAFFLGSSSGIGASTALLFAKEGAFVTITGRKQDRLKATHDSIVAAGVPEDRIHSFLGDIREEEVQKQLINGTVAKFGRLDILVGKFRIVLLASLQRISSCFLVKVNNAGGTVGKPGFDASDEDFVYNIEFSLMYMLFSVMQLVRLARPHLIASKGEIVNISSVAGKDFAFPTHPYYAIAKAGLDQLTRALAIDLIDHGVRVNGVSPGIVETKFMENCGLSEEHSKKVYKFYSSQKIAVPRGSNGTPEEIASVIAFLCDRQVSSYIVGQMIVVDGGTSLVMGAGTFDFEKIISS</sequence>
<dbReference type="PANTHER" id="PTHR44115:SF4">
    <property type="entry name" value="OXIDOREDUCTASE"/>
    <property type="match status" value="1"/>
</dbReference>
<organism evidence="5">
    <name type="scientific">Nippostrongylus brasiliensis</name>
    <name type="common">Rat hookworm</name>
    <dbReference type="NCBI Taxonomy" id="27835"/>
    <lineage>
        <taxon>Eukaryota</taxon>
        <taxon>Metazoa</taxon>
        <taxon>Ecdysozoa</taxon>
        <taxon>Nematoda</taxon>
        <taxon>Chromadorea</taxon>
        <taxon>Rhabditida</taxon>
        <taxon>Rhabditina</taxon>
        <taxon>Rhabditomorpha</taxon>
        <taxon>Strongyloidea</taxon>
        <taxon>Heligmosomidae</taxon>
        <taxon>Nippostrongylus</taxon>
    </lineage>
</organism>
<dbReference type="AlphaFoldDB" id="A0A0N4XHZ4"/>
<dbReference type="Proteomes" id="UP000271162">
    <property type="component" value="Unassembled WGS sequence"/>
</dbReference>
<evidence type="ECO:0000256" key="1">
    <source>
        <dbReference type="ARBA" id="ARBA00023002"/>
    </source>
</evidence>
<evidence type="ECO:0000256" key="2">
    <source>
        <dbReference type="RuleBase" id="RU000363"/>
    </source>
</evidence>
<dbReference type="PANTHER" id="PTHR44115">
    <property type="entry name" value="PROTEIN CBG09704"/>
    <property type="match status" value="1"/>
</dbReference>
<dbReference type="EMBL" id="UYSL01002248">
    <property type="protein sequence ID" value="VDL65736.1"/>
    <property type="molecule type" value="Genomic_DNA"/>
</dbReference>
<keyword evidence="1" id="KW-0560">Oxidoreductase</keyword>
<dbReference type="SUPFAM" id="SSF51735">
    <property type="entry name" value="NAD(P)-binding Rossmann-fold domains"/>
    <property type="match status" value="1"/>
</dbReference>
<proteinExistence type="inferred from homology"/>
<dbReference type="Pfam" id="PF00106">
    <property type="entry name" value="adh_short"/>
    <property type="match status" value="1"/>
</dbReference>
<dbReference type="PRINTS" id="PR00080">
    <property type="entry name" value="SDRFAMILY"/>
</dbReference>
<name>A0A0N4XHZ4_NIPBR</name>
<dbReference type="WBParaSite" id="NBR_0000214601-mRNA-1">
    <property type="protein sequence ID" value="NBR_0000214601-mRNA-1"/>
    <property type="gene ID" value="NBR_0000214601"/>
</dbReference>
<dbReference type="GO" id="GO:0016491">
    <property type="term" value="F:oxidoreductase activity"/>
    <property type="evidence" value="ECO:0007669"/>
    <property type="project" value="UniProtKB-KW"/>
</dbReference>
<comment type="similarity">
    <text evidence="2">Belongs to the short-chain dehydrogenases/reductases (SDR) family.</text>
</comment>
<evidence type="ECO:0000313" key="4">
    <source>
        <dbReference type="Proteomes" id="UP000271162"/>
    </source>
</evidence>
<dbReference type="PROSITE" id="PS00061">
    <property type="entry name" value="ADH_SHORT"/>
    <property type="match status" value="1"/>
</dbReference>